<protein>
    <recommendedName>
        <fullName evidence="2">DUF4423 domain-containing protein</fullName>
    </recommendedName>
</protein>
<dbReference type="InterPro" id="IPR025537">
    <property type="entry name" value="DUF4423"/>
</dbReference>
<sequence>MKTSRRNWSYGSWAQSLGLKATSSITKIINGEREPGPQITEQLISYFKFNHKQAQYFRDLVKLHKIKHDPRLSVLLMEKMGKEHPDAQVRIMDDKSFSVISNWYYLALREFCRMHGFKEDPEWIADNFLFKVTPRDVSNAIKVMLELELLKRNSKGYLQLAEGRLDTTNDVTSEAIKRYHEQMLENAKQALRKVSVQEREISAISLVMSSANMEAAKELIRDFKIKFEKLMEEDTGDQVVQLQIQLFPLTNKIQRSVK</sequence>
<dbReference type="Proteomes" id="UP000075320">
    <property type="component" value="Unassembled WGS sequence"/>
</dbReference>
<evidence type="ECO:0000256" key="1">
    <source>
        <dbReference type="SAM" id="Coils"/>
    </source>
</evidence>
<keyword evidence="4" id="KW-1185">Reference proteome</keyword>
<feature type="coiled-coil region" evidence="1">
    <location>
        <begin position="180"/>
        <end position="233"/>
    </location>
</feature>
<comment type="caution">
    <text evidence="3">The sequence shown here is derived from an EMBL/GenBank/DDBJ whole genome shotgun (WGS) entry which is preliminary data.</text>
</comment>
<evidence type="ECO:0000313" key="3">
    <source>
        <dbReference type="EMBL" id="KYG63668.1"/>
    </source>
</evidence>
<evidence type="ECO:0000259" key="2">
    <source>
        <dbReference type="Pfam" id="PF14394"/>
    </source>
</evidence>
<name>A0A150WIS3_BDEBC</name>
<feature type="domain" description="DUF4423" evidence="2">
    <location>
        <begin position="89"/>
        <end position="249"/>
    </location>
</feature>
<proteinExistence type="predicted"/>
<gene>
    <name evidence="3" type="ORF">AZI86_12625</name>
</gene>
<accession>A0A150WIS3</accession>
<keyword evidence="1" id="KW-0175">Coiled coil</keyword>
<evidence type="ECO:0000313" key="4">
    <source>
        <dbReference type="Proteomes" id="UP000075320"/>
    </source>
</evidence>
<dbReference type="NCBIfam" id="TIGR02147">
    <property type="entry name" value="Fsuc_second"/>
    <property type="match status" value="1"/>
</dbReference>
<dbReference type="InterPro" id="IPR011873">
    <property type="entry name" value="CHP02147"/>
</dbReference>
<dbReference type="AlphaFoldDB" id="A0A150WIS3"/>
<dbReference type="EMBL" id="LUKE01000003">
    <property type="protein sequence ID" value="KYG63668.1"/>
    <property type="molecule type" value="Genomic_DNA"/>
</dbReference>
<organism evidence="3 4">
    <name type="scientific">Bdellovibrio bacteriovorus</name>
    <dbReference type="NCBI Taxonomy" id="959"/>
    <lineage>
        <taxon>Bacteria</taxon>
        <taxon>Pseudomonadati</taxon>
        <taxon>Bdellovibrionota</taxon>
        <taxon>Bdellovibrionia</taxon>
        <taxon>Bdellovibrionales</taxon>
        <taxon>Pseudobdellovibrionaceae</taxon>
        <taxon>Bdellovibrio</taxon>
    </lineage>
</organism>
<reference evidence="3 4" key="1">
    <citation type="submission" date="2016-03" db="EMBL/GenBank/DDBJ databases">
        <authorList>
            <person name="Ploux O."/>
        </authorList>
    </citation>
    <scope>NUCLEOTIDE SEQUENCE [LARGE SCALE GENOMIC DNA]</scope>
    <source>
        <strain evidence="3 4">R0</strain>
    </source>
</reference>
<dbReference type="Pfam" id="PF14394">
    <property type="entry name" value="DUF4423"/>
    <property type="match status" value="1"/>
</dbReference>